<dbReference type="AlphaFoldDB" id="A0A0V0RW58"/>
<comment type="caution">
    <text evidence="1">The sequence shown here is derived from an EMBL/GenBank/DDBJ whole genome shotgun (WGS) entry which is preliminary data.</text>
</comment>
<reference evidence="1 2" key="1">
    <citation type="submission" date="2015-01" db="EMBL/GenBank/DDBJ databases">
        <title>Evolution of Trichinella species and genotypes.</title>
        <authorList>
            <person name="Korhonen P.K."/>
            <person name="Edoardo P."/>
            <person name="Giuseppe L.R."/>
            <person name="Gasser R.B."/>
        </authorList>
    </citation>
    <scope>NUCLEOTIDE SEQUENCE [LARGE SCALE GENOMIC DNA]</scope>
    <source>
        <strain evidence="1">ISS37</strain>
    </source>
</reference>
<accession>A0A0V0RW58</accession>
<dbReference type="EMBL" id="JYDL01000069">
    <property type="protein sequence ID" value="KRX18716.1"/>
    <property type="molecule type" value="Genomic_DNA"/>
</dbReference>
<dbReference type="Proteomes" id="UP000054630">
    <property type="component" value="Unassembled WGS sequence"/>
</dbReference>
<sequence>MTVMLRYVSCNQMINIYCKEQKLMDFIQNRQIAVLHATIKLKTKKSQRMTTTGNNITKMA</sequence>
<organism evidence="1 2">
    <name type="scientific">Trichinella nelsoni</name>
    <dbReference type="NCBI Taxonomy" id="6336"/>
    <lineage>
        <taxon>Eukaryota</taxon>
        <taxon>Metazoa</taxon>
        <taxon>Ecdysozoa</taxon>
        <taxon>Nematoda</taxon>
        <taxon>Enoplea</taxon>
        <taxon>Dorylaimia</taxon>
        <taxon>Trichinellida</taxon>
        <taxon>Trichinellidae</taxon>
        <taxon>Trichinella</taxon>
    </lineage>
</organism>
<evidence type="ECO:0000313" key="2">
    <source>
        <dbReference type="Proteomes" id="UP000054630"/>
    </source>
</evidence>
<name>A0A0V0RW58_9BILA</name>
<gene>
    <name evidence="1" type="ORF">T07_13937</name>
</gene>
<proteinExistence type="predicted"/>
<protein>
    <submittedName>
        <fullName evidence="1">Uncharacterized protein</fullName>
    </submittedName>
</protein>
<evidence type="ECO:0000313" key="1">
    <source>
        <dbReference type="EMBL" id="KRX18716.1"/>
    </source>
</evidence>
<keyword evidence="2" id="KW-1185">Reference proteome</keyword>